<dbReference type="Proteomes" id="UP001519332">
    <property type="component" value="Unassembled WGS sequence"/>
</dbReference>
<evidence type="ECO:0000313" key="2">
    <source>
        <dbReference type="Proteomes" id="UP001519332"/>
    </source>
</evidence>
<protein>
    <recommendedName>
        <fullName evidence="3">FXSXX-COOH protein</fullName>
    </recommendedName>
</protein>
<organism evidence="1 2">
    <name type="scientific">Kibdelosporangium banguiense</name>
    <dbReference type="NCBI Taxonomy" id="1365924"/>
    <lineage>
        <taxon>Bacteria</taxon>
        <taxon>Bacillati</taxon>
        <taxon>Actinomycetota</taxon>
        <taxon>Actinomycetes</taxon>
        <taxon>Pseudonocardiales</taxon>
        <taxon>Pseudonocardiaceae</taxon>
        <taxon>Kibdelosporangium</taxon>
    </lineage>
</organism>
<keyword evidence="2" id="KW-1185">Reference proteome</keyword>
<proteinExistence type="predicted"/>
<dbReference type="EMBL" id="JAGINW010000001">
    <property type="protein sequence ID" value="MBP2323199.1"/>
    <property type="molecule type" value="Genomic_DNA"/>
</dbReference>
<reference evidence="1 2" key="1">
    <citation type="submission" date="2021-03" db="EMBL/GenBank/DDBJ databases">
        <title>Sequencing the genomes of 1000 actinobacteria strains.</title>
        <authorList>
            <person name="Klenk H.-P."/>
        </authorList>
    </citation>
    <scope>NUCLEOTIDE SEQUENCE [LARGE SCALE GENOMIC DNA]</scope>
    <source>
        <strain evidence="1 2">DSM 46670</strain>
    </source>
</reference>
<evidence type="ECO:0000313" key="1">
    <source>
        <dbReference type="EMBL" id="MBP2323199.1"/>
    </source>
</evidence>
<comment type="caution">
    <text evidence="1">The sequence shown here is derived from an EMBL/GenBank/DDBJ whole genome shotgun (WGS) entry which is preliminary data.</text>
</comment>
<evidence type="ECO:0008006" key="3">
    <source>
        <dbReference type="Google" id="ProtNLM"/>
    </source>
</evidence>
<sequence>MTSSALIDLESVTLRDLRNLRNPEFIAAVRQTIDAAARDYATAIQMQDQ</sequence>
<accession>A0ABS4TGT7</accession>
<name>A0ABS4TGT7_9PSEU</name>
<gene>
    <name evidence="1" type="ORF">JOF56_003584</name>
</gene>
<dbReference type="RefSeq" id="WP_209639207.1">
    <property type="nucleotide sequence ID" value="NZ_JAGINW010000001.1"/>
</dbReference>